<dbReference type="InterPro" id="IPR053211">
    <property type="entry name" value="DNA_repair-toleration"/>
</dbReference>
<sequence length="222" mass="24720">MQFVAFSTLTHATVAPTGDHLALLAIKYMITDDPQGAMTSWNNSMTFCQWQGVTCGSRHHRVTMLDLSSRELRLYKNSFTGNIPDTITNCSDLQVLHLGDNNLVGKIPDGIGLLSMLKKLILHRNILKGGIPPFISNFTFLETLSLDNCQLGGSFPDIFQRLSNLRRLVAPSNNLTGSIPPSLYNCSSLEQVFLDDNQLNGRLQENLGLIMPRLRLPCKYLI</sequence>
<evidence type="ECO:0000256" key="6">
    <source>
        <dbReference type="ARBA" id="ARBA00023180"/>
    </source>
</evidence>
<dbReference type="OrthoDB" id="1706439at2759"/>
<accession>A0A5N6P753</accession>
<evidence type="ECO:0000313" key="9">
    <source>
        <dbReference type="Proteomes" id="UP000326396"/>
    </source>
</evidence>
<dbReference type="Proteomes" id="UP000326396">
    <property type="component" value="Linkage Group LG14"/>
</dbReference>
<dbReference type="Pfam" id="PF08263">
    <property type="entry name" value="LRRNT_2"/>
    <property type="match status" value="1"/>
</dbReference>
<evidence type="ECO:0000313" key="8">
    <source>
        <dbReference type="EMBL" id="KAD5961486.1"/>
    </source>
</evidence>
<proteinExistence type="predicted"/>
<evidence type="ECO:0000256" key="2">
    <source>
        <dbReference type="ARBA" id="ARBA00022614"/>
    </source>
</evidence>
<protein>
    <recommendedName>
        <fullName evidence="7">Leucine-rich repeat-containing N-terminal plant-type domain-containing protein</fullName>
    </recommendedName>
</protein>
<dbReference type="FunFam" id="3.80.10.10:FF:000041">
    <property type="entry name" value="LRR receptor-like serine/threonine-protein kinase ERECTA"/>
    <property type="match status" value="1"/>
</dbReference>
<feature type="domain" description="Leucine-rich repeat-containing N-terminal plant-type" evidence="7">
    <location>
        <begin position="19"/>
        <end position="55"/>
    </location>
</feature>
<name>A0A5N6P753_9ASTR</name>
<dbReference type="AlphaFoldDB" id="A0A5N6P753"/>
<comment type="subcellular location">
    <subcellularLocation>
        <location evidence="1">Membrane</location>
    </subcellularLocation>
</comment>
<keyword evidence="2" id="KW-0433">Leucine-rich repeat</keyword>
<evidence type="ECO:0000256" key="1">
    <source>
        <dbReference type="ARBA" id="ARBA00004370"/>
    </source>
</evidence>
<dbReference type="InterPro" id="IPR032675">
    <property type="entry name" value="LRR_dom_sf"/>
</dbReference>
<dbReference type="Gene3D" id="3.80.10.10">
    <property type="entry name" value="Ribonuclease Inhibitor"/>
    <property type="match status" value="2"/>
</dbReference>
<dbReference type="Pfam" id="PF00560">
    <property type="entry name" value="LRR_1"/>
    <property type="match status" value="3"/>
</dbReference>
<keyword evidence="9" id="KW-1185">Reference proteome</keyword>
<dbReference type="PANTHER" id="PTHR48060:SF21">
    <property type="entry name" value="L DOMAIN-LIKE PROTEIN"/>
    <property type="match status" value="1"/>
</dbReference>
<dbReference type="InterPro" id="IPR013210">
    <property type="entry name" value="LRR_N_plant-typ"/>
</dbReference>
<dbReference type="GO" id="GO:0016020">
    <property type="term" value="C:membrane"/>
    <property type="evidence" value="ECO:0007669"/>
    <property type="project" value="UniProtKB-SubCell"/>
</dbReference>
<dbReference type="SUPFAM" id="SSF52058">
    <property type="entry name" value="L domain-like"/>
    <property type="match status" value="1"/>
</dbReference>
<dbReference type="Pfam" id="PF13855">
    <property type="entry name" value="LRR_8"/>
    <property type="match status" value="1"/>
</dbReference>
<evidence type="ECO:0000259" key="7">
    <source>
        <dbReference type="Pfam" id="PF08263"/>
    </source>
</evidence>
<keyword evidence="5" id="KW-0472">Membrane</keyword>
<keyword evidence="4" id="KW-0677">Repeat</keyword>
<organism evidence="8 9">
    <name type="scientific">Mikania micrantha</name>
    <name type="common">bitter vine</name>
    <dbReference type="NCBI Taxonomy" id="192012"/>
    <lineage>
        <taxon>Eukaryota</taxon>
        <taxon>Viridiplantae</taxon>
        <taxon>Streptophyta</taxon>
        <taxon>Embryophyta</taxon>
        <taxon>Tracheophyta</taxon>
        <taxon>Spermatophyta</taxon>
        <taxon>Magnoliopsida</taxon>
        <taxon>eudicotyledons</taxon>
        <taxon>Gunneridae</taxon>
        <taxon>Pentapetalae</taxon>
        <taxon>asterids</taxon>
        <taxon>campanulids</taxon>
        <taxon>Asterales</taxon>
        <taxon>Asteraceae</taxon>
        <taxon>Asteroideae</taxon>
        <taxon>Heliantheae alliance</taxon>
        <taxon>Eupatorieae</taxon>
        <taxon>Mikania</taxon>
    </lineage>
</organism>
<evidence type="ECO:0000256" key="5">
    <source>
        <dbReference type="ARBA" id="ARBA00023136"/>
    </source>
</evidence>
<dbReference type="InterPro" id="IPR001611">
    <property type="entry name" value="Leu-rich_rpt"/>
</dbReference>
<dbReference type="EMBL" id="SZYD01000006">
    <property type="protein sequence ID" value="KAD5961486.1"/>
    <property type="molecule type" value="Genomic_DNA"/>
</dbReference>
<comment type="caution">
    <text evidence="8">The sequence shown here is derived from an EMBL/GenBank/DDBJ whole genome shotgun (WGS) entry which is preliminary data.</text>
</comment>
<gene>
    <name evidence="8" type="ORF">E3N88_12959</name>
</gene>
<evidence type="ECO:0000256" key="4">
    <source>
        <dbReference type="ARBA" id="ARBA00022737"/>
    </source>
</evidence>
<evidence type="ECO:0000256" key="3">
    <source>
        <dbReference type="ARBA" id="ARBA00022729"/>
    </source>
</evidence>
<reference evidence="8 9" key="1">
    <citation type="submission" date="2019-05" db="EMBL/GenBank/DDBJ databases">
        <title>Mikania micrantha, genome provides insights into the molecular mechanism of rapid growth.</title>
        <authorList>
            <person name="Liu B."/>
        </authorList>
    </citation>
    <scope>NUCLEOTIDE SEQUENCE [LARGE SCALE GENOMIC DNA]</scope>
    <source>
        <strain evidence="8">NLD-2019</strain>
        <tissue evidence="8">Leaf</tissue>
    </source>
</reference>
<dbReference type="PANTHER" id="PTHR48060">
    <property type="entry name" value="DNA DAMAGE-REPAIR/TOLERATION PROTEIN DRT100"/>
    <property type="match status" value="1"/>
</dbReference>
<keyword evidence="6" id="KW-0325">Glycoprotein</keyword>
<keyword evidence="3" id="KW-0732">Signal</keyword>